<feature type="domain" description="Enoyl reductase (ER)" evidence="9">
    <location>
        <begin position="14"/>
        <end position="344"/>
    </location>
</feature>
<dbReference type="InterPro" id="IPR011032">
    <property type="entry name" value="GroES-like_sf"/>
</dbReference>
<evidence type="ECO:0000313" key="10">
    <source>
        <dbReference type="EMBL" id="CAD7653808.1"/>
    </source>
</evidence>
<dbReference type="OrthoDB" id="1879366at2759"/>
<dbReference type="InterPro" id="IPR013149">
    <property type="entry name" value="ADH-like_C"/>
</dbReference>
<evidence type="ECO:0000256" key="4">
    <source>
        <dbReference type="ARBA" id="ARBA00022833"/>
    </source>
</evidence>
<dbReference type="Pfam" id="PF00107">
    <property type="entry name" value="ADH_zinc_N"/>
    <property type="match status" value="1"/>
</dbReference>
<dbReference type="Gene3D" id="3.90.180.10">
    <property type="entry name" value="Medium-chain alcohol dehydrogenases, catalytic domain"/>
    <property type="match status" value="1"/>
</dbReference>
<dbReference type="Proteomes" id="UP000728032">
    <property type="component" value="Unassembled WGS sequence"/>
</dbReference>
<name>A0A7R9M568_9ACAR</name>
<dbReference type="EMBL" id="CAJPVJ010007124">
    <property type="protein sequence ID" value="CAG2170995.1"/>
    <property type="molecule type" value="Genomic_DNA"/>
</dbReference>
<dbReference type="CDD" id="cd05285">
    <property type="entry name" value="sorbitol_DH"/>
    <property type="match status" value="1"/>
</dbReference>
<dbReference type="SUPFAM" id="SSF50129">
    <property type="entry name" value="GroES-like"/>
    <property type="match status" value="1"/>
</dbReference>
<dbReference type="InterPro" id="IPR020843">
    <property type="entry name" value="ER"/>
</dbReference>
<reference evidence="10" key="1">
    <citation type="submission" date="2020-11" db="EMBL/GenBank/DDBJ databases">
        <authorList>
            <person name="Tran Van P."/>
        </authorList>
    </citation>
    <scope>NUCLEOTIDE SEQUENCE</scope>
</reference>
<dbReference type="SUPFAM" id="SSF51735">
    <property type="entry name" value="NAD(P)-binding Rossmann-fold domains"/>
    <property type="match status" value="1"/>
</dbReference>
<evidence type="ECO:0000256" key="5">
    <source>
        <dbReference type="ARBA" id="ARBA00023002"/>
    </source>
</evidence>
<keyword evidence="11" id="KW-1185">Reference proteome</keyword>
<protein>
    <recommendedName>
        <fullName evidence="7">Sorbitol dehydrogenase</fullName>
    </recommendedName>
    <alternativeName>
        <fullName evidence="8">Polyol dehydrogenase</fullName>
    </alternativeName>
</protein>
<organism evidence="10">
    <name type="scientific">Oppiella nova</name>
    <dbReference type="NCBI Taxonomy" id="334625"/>
    <lineage>
        <taxon>Eukaryota</taxon>
        <taxon>Metazoa</taxon>
        <taxon>Ecdysozoa</taxon>
        <taxon>Arthropoda</taxon>
        <taxon>Chelicerata</taxon>
        <taxon>Arachnida</taxon>
        <taxon>Acari</taxon>
        <taxon>Acariformes</taxon>
        <taxon>Sarcoptiformes</taxon>
        <taxon>Oribatida</taxon>
        <taxon>Brachypylina</taxon>
        <taxon>Oppioidea</taxon>
        <taxon>Oppiidae</taxon>
        <taxon>Oppiella</taxon>
    </lineage>
</organism>
<dbReference type="SMART" id="SM00829">
    <property type="entry name" value="PKS_ER"/>
    <property type="match status" value="1"/>
</dbReference>
<evidence type="ECO:0000256" key="3">
    <source>
        <dbReference type="ARBA" id="ARBA00022723"/>
    </source>
</evidence>
<dbReference type="GO" id="GO:0006062">
    <property type="term" value="P:sorbitol catabolic process"/>
    <property type="evidence" value="ECO:0007669"/>
    <property type="project" value="TreeGrafter"/>
</dbReference>
<comment type="similarity">
    <text evidence="2">Belongs to the zinc-containing alcohol dehydrogenase family.</text>
</comment>
<dbReference type="Gene3D" id="3.40.50.720">
    <property type="entry name" value="NAD(P)-binding Rossmann-like Domain"/>
    <property type="match status" value="1"/>
</dbReference>
<dbReference type="InterPro" id="IPR036291">
    <property type="entry name" value="NAD(P)-bd_dom_sf"/>
</dbReference>
<dbReference type="PANTHER" id="PTHR43161:SF9">
    <property type="entry name" value="SORBITOL DEHYDROGENASE"/>
    <property type="match status" value="1"/>
</dbReference>
<dbReference type="InterPro" id="IPR045306">
    <property type="entry name" value="SDH-like"/>
</dbReference>
<evidence type="ECO:0000256" key="6">
    <source>
        <dbReference type="ARBA" id="ARBA00023027"/>
    </source>
</evidence>
<comment type="cofactor">
    <cofactor evidence="1">
        <name>Zn(2+)</name>
        <dbReference type="ChEBI" id="CHEBI:29105"/>
    </cofactor>
</comment>
<keyword evidence="6" id="KW-0520">NAD</keyword>
<evidence type="ECO:0000256" key="2">
    <source>
        <dbReference type="ARBA" id="ARBA00008072"/>
    </source>
</evidence>
<dbReference type="EMBL" id="OC921949">
    <property type="protein sequence ID" value="CAD7653808.1"/>
    <property type="molecule type" value="Genomic_DNA"/>
</dbReference>
<evidence type="ECO:0000256" key="1">
    <source>
        <dbReference type="ARBA" id="ARBA00001947"/>
    </source>
</evidence>
<dbReference type="GO" id="GO:0003939">
    <property type="term" value="F:L-iditol 2-dehydrogenase (NAD+) activity"/>
    <property type="evidence" value="ECO:0007669"/>
    <property type="project" value="TreeGrafter"/>
</dbReference>
<keyword evidence="4" id="KW-0862">Zinc</keyword>
<gene>
    <name evidence="10" type="ORF">ONB1V03_LOCUS10461</name>
</gene>
<dbReference type="InterPro" id="IPR013154">
    <property type="entry name" value="ADH-like_N"/>
</dbReference>
<evidence type="ECO:0000313" key="11">
    <source>
        <dbReference type="Proteomes" id="UP000728032"/>
    </source>
</evidence>
<dbReference type="Pfam" id="PF08240">
    <property type="entry name" value="ADH_N"/>
    <property type="match status" value="1"/>
</dbReference>
<evidence type="ECO:0000259" key="9">
    <source>
        <dbReference type="SMART" id="SM00829"/>
    </source>
</evidence>
<dbReference type="AlphaFoldDB" id="A0A7R9M568"/>
<dbReference type="GO" id="GO:0046872">
    <property type="term" value="F:metal ion binding"/>
    <property type="evidence" value="ECO:0007669"/>
    <property type="project" value="UniProtKB-KW"/>
</dbReference>
<dbReference type="FunFam" id="3.40.50.720:FF:000068">
    <property type="entry name" value="Sorbitol dehydrogenase"/>
    <property type="match status" value="1"/>
</dbReference>
<sequence>MSAKIVNNLSAVLHKVDDLRLEEWPMPASPQSNQVLLRTKCVGICGSDVHYWKHGRIGNFLLDEPIILGHETCAEVVEVGPGVTNFKVGDRVCTEPAVPCRLCSTCKEGYYNLCANISCHATPPHSGTLTQYFNHPADYTFKIPEQMTDEEGAMIEPLTVAVYACRRAQVTVGKTVLITGAGPIGLFNIMVAKALGAEQVVVTDINEKRLKLAQSVGADHTVLITKATEEDKLVTEIGQTLGQMPDITIECSGAPSSTRLALMATREGGTVVLVGHGPSNVSLPIADAAIREVNILGSFRYRNCFPLSISLVNLKPLISHRFSFDQTLDAFNTAFKGEGVKIIIKVEPDN</sequence>
<dbReference type="PANTHER" id="PTHR43161">
    <property type="entry name" value="SORBITOL DEHYDROGENASE"/>
    <property type="match status" value="1"/>
</dbReference>
<keyword evidence="3" id="KW-0479">Metal-binding</keyword>
<accession>A0A7R9M568</accession>
<evidence type="ECO:0000256" key="7">
    <source>
        <dbReference type="ARBA" id="ARBA00026132"/>
    </source>
</evidence>
<keyword evidence="5" id="KW-0560">Oxidoreductase</keyword>
<evidence type="ECO:0000256" key="8">
    <source>
        <dbReference type="ARBA" id="ARBA00032485"/>
    </source>
</evidence>
<proteinExistence type="inferred from homology"/>